<dbReference type="Proteomes" id="UP001595698">
    <property type="component" value="Unassembled WGS sequence"/>
</dbReference>
<dbReference type="InterPro" id="IPR041657">
    <property type="entry name" value="HTH_17"/>
</dbReference>
<dbReference type="NCBIfam" id="NF033787">
    <property type="entry name" value="HTH_BldC"/>
    <property type="match status" value="1"/>
</dbReference>
<dbReference type="InterPro" id="IPR009061">
    <property type="entry name" value="DNA-bd_dom_put_sf"/>
</dbReference>
<dbReference type="EMBL" id="JBHSBC010000010">
    <property type="protein sequence ID" value="MFC3980713.1"/>
    <property type="molecule type" value="Genomic_DNA"/>
</dbReference>
<dbReference type="InterPro" id="IPR048048">
    <property type="entry name" value="BldC-like"/>
</dbReference>
<sequence length="71" mass="7810">MTSIIGPNGTFTTETGVTDRLLTPTEVARFFGVDPKTVTRWSRTGRIPSVRTPSGQLRYRESEVRALLNGG</sequence>
<comment type="caution">
    <text evidence="2">The sequence shown here is derived from an EMBL/GenBank/DDBJ whole genome shotgun (WGS) entry which is preliminary data.</text>
</comment>
<evidence type="ECO:0000259" key="1">
    <source>
        <dbReference type="Pfam" id="PF12728"/>
    </source>
</evidence>
<gene>
    <name evidence="2" type="ORF">ACFOYY_11305</name>
</gene>
<keyword evidence="3" id="KW-1185">Reference proteome</keyword>
<accession>A0ABV8EWE0</accession>
<proteinExistence type="predicted"/>
<organism evidence="2 3">
    <name type="scientific">Streptosporangium jomthongense</name>
    <dbReference type="NCBI Taxonomy" id="1193683"/>
    <lineage>
        <taxon>Bacteria</taxon>
        <taxon>Bacillati</taxon>
        <taxon>Actinomycetota</taxon>
        <taxon>Actinomycetes</taxon>
        <taxon>Streptosporangiales</taxon>
        <taxon>Streptosporangiaceae</taxon>
        <taxon>Streptosporangium</taxon>
    </lineage>
</organism>
<feature type="domain" description="Helix-turn-helix" evidence="1">
    <location>
        <begin position="21"/>
        <end position="69"/>
    </location>
</feature>
<name>A0ABV8EWE0_9ACTN</name>
<protein>
    <submittedName>
        <fullName evidence="2">BldC family transcriptional regulator</fullName>
    </submittedName>
</protein>
<evidence type="ECO:0000313" key="3">
    <source>
        <dbReference type="Proteomes" id="UP001595698"/>
    </source>
</evidence>
<dbReference type="Gene3D" id="1.10.1660.10">
    <property type="match status" value="1"/>
</dbReference>
<dbReference type="CDD" id="cd04762">
    <property type="entry name" value="HTH_MerR-trunc"/>
    <property type="match status" value="1"/>
</dbReference>
<dbReference type="Pfam" id="PF12728">
    <property type="entry name" value="HTH_17"/>
    <property type="match status" value="1"/>
</dbReference>
<dbReference type="RefSeq" id="WP_386189702.1">
    <property type="nucleotide sequence ID" value="NZ_JBHSBC010000010.1"/>
</dbReference>
<evidence type="ECO:0000313" key="2">
    <source>
        <dbReference type="EMBL" id="MFC3980713.1"/>
    </source>
</evidence>
<reference evidence="3" key="1">
    <citation type="journal article" date="2019" name="Int. J. Syst. Evol. Microbiol.">
        <title>The Global Catalogue of Microorganisms (GCM) 10K type strain sequencing project: providing services to taxonomists for standard genome sequencing and annotation.</title>
        <authorList>
            <consortium name="The Broad Institute Genomics Platform"/>
            <consortium name="The Broad Institute Genome Sequencing Center for Infectious Disease"/>
            <person name="Wu L."/>
            <person name="Ma J."/>
        </authorList>
    </citation>
    <scope>NUCLEOTIDE SEQUENCE [LARGE SCALE GENOMIC DNA]</scope>
    <source>
        <strain evidence="3">TBRC 7912</strain>
    </source>
</reference>
<dbReference type="SUPFAM" id="SSF46955">
    <property type="entry name" value="Putative DNA-binding domain"/>
    <property type="match status" value="1"/>
</dbReference>